<sequence>LHHHPSEIPSPPLLLPSTTHRDDLPEADMLLRKRARFTAPVGRFEVGESSSAATDRQAGYTLAHRVDYVFIDTVNASIRAYESKAMTAIGEVSERVTDLATTHRQETYDLQRRYFRSMASSYEREAADARRAWDHSKSRSQAMEAQIRALQRDVNLVRTAEAGPQDGPADAGSSC</sequence>
<keyword evidence="3" id="KW-1185">Reference proteome</keyword>
<evidence type="ECO:0000313" key="3">
    <source>
        <dbReference type="Proteomes" id="UP001151760"/>
    </source>
</evidence>
<reference evidence="2" key="1">
    <citation type="journal article" date="2022" name="Int. J. Mol. Sci.">
        <title>Draft Genome of Tanacetum Coccineum: Genomic Comparison of Closely Related Tanacetum-Family Plants.</title>
        <authorList>
            <person name="Yamashiro T."/>
            <person name="Shiraishi A."/>
            <person name="Nakayama K."/>
            <person name="Satake H."/>
        </authorList>
    </citation>
    <scope>NUCLEOTIDE SEQUENCE</scope>
</reference>
<proteinExistence type="predicted"/>
<evidence type="ECO:0000313" key="2">
    <source>
        <dbReference type="EMBL" id="GJU09367.1"/>
    </source>
</evidence>
<dbReference type="Proteomes" id="UP001151760">
    <property type="component" value="Unassembled WGS sequence"/>
</dbReference>
<name>A0ABQ5JA00_9ASTR</name>
<feature type="region of interest" description="Disordered" evidence="1">
    <location>
        <begin position="1"/>
        <end position="21"/>
    </location>
</feature>
<protein>
    <submittedName>
        <fullName evidence="2">Uncharacterized protein</fullName>
    </submittedName>
</protein>
<organism evidence="2 3">
    <name type="scientific">Tanacetum coccineum</name>
    <dbReference type="NCBI Taxonomy" id="301880"/>
    <lineage>
        <taxon>Eukaryota</taxon>
        <taxon>Viridiplantae</taxon>
        <taxon>Streptophyta</taxon>
        <taxon>Embryophyta</taxon>
        <taxon>Tracheophyta</taxon>
        <taxon>Spermatophyta</taxon>
        <taxon>Magnoliopsida</taxon>
        <taxon>eudicotyledons</taxon>
        <taxon>Gunneridae</taxon>
        <taxon>Pentapetalae</taxon>
        <taxon>asterids</taxon>
        <taxon>campanulids</taxon>
        <taxon>Asterales</taxon>
        <taxon>Asteraceae</taxon>
        <taxon>Asteroideae</taxon>
        <taxon>Anthemideae</taxon>
        <taxon>Anthemidinae</taxon>
        <taxon>Tanacetum</taxon>
    </lineage>
</organism>
<evidence type="ECO:0000256" key="1">
    <source>
        <dbReference type="SAM" id="MobiDB-lite"/>
    </source>
</evidence>
<accession>A0ABQ5JA00</accession>
<dbReference type="EMBL" id="BQNB010021721">
    <property type="protein sequence ID" value="GJU09367.1"/>
    <property type="molecule type" value="Genomic_DNA"/>
</dbReference>
<reference evidence="2" key="2">
    <citation type="submission" date="2022-01" db="EMBL/GenBank/DDBJ databases">
        <authorList>
            <person name="Yamashiro T."/>
            <person name="Shiraishi A."/>
            <person name="Satake H."/>
            <person name="Nakayama K."/>
        </authorList>
    </citation>
    <scope>NUCLEOTIDE SEQUENCE</scope>
</reference>
<feature type="non-terminal residue" evidence="2">
    <location>
        <position position="1"/>
    </location>
</feature>
<comment type="caution">
    <text evidence="2">The sequence shown here is derived from an EMBL/GenBank/DDBJ whole genome shotgun (WGS) entry which is preliminary data.</text>
</comment>
<gene>
    <name evidence="2" type="ORF">Tco_1131763</name>
</gene>